<evidence type="ECO:0000256" key="1">
    <source>
        <dbReference type="SAM" id="Coils"/>
    </source>
</evidence>
<keyword evidence="4" id="KW-1185">Reference proteome</keyword>
<feature type="coiled-coil region" evidence="1">
    <location>
        <begin position="34"/>
        <end position="83"/>
    </location>
</feature>
<feature type="region of interest" description="Disordered" evidence="2">
    <location>
        <begin position="489"/>
        <end position="521"/>
    </location>
</feature>
<keyword evidence="1" id="KW-0175">Coiled coil</keyword>
<evidence type="ECO:0000313" key="4">
    <source>
        <dbReference type="Proteomes" id="UP000187209"/>
    </source>
</evidence>
<feature type="region of interest" description="Disordered" evidence="2">
    <location>
        <begin position="401"/>
        <end position="428"/>
    </location>
</feature>
<evidence type="ECO:0000256" key="2">
    <source>
        <dbReference type="SAM" id="MobiDB-lite"/>
    </source>
</evidence>
<feature type="compositionally biased region" description="Polar residues" evidence="2">
    <location>
        <begin position="417"/>
        <end position="426"/>
    </location>
</feature>
<evidence type="ECO:0000313" key="3">
    <source>
        <dbReference type="EMBL" id="OMJ92232.1"/>
    </source>
</evidence>
<proteinExistence type="predicted"/>
<feature type="compositionally biased region" description="Low complexity" evidence="2">
    <location>
        <begin position="597"/>
        <end position="611"/>
    </location>
</feature>
<feature type="compositionally biased region" description="Basic residues" evidence="2">
    <location>
        <begin position="495"/>
        <end position="505"/>
    </location>
</feature>
<feature type="region of interest" description="Disordered" evidence="2">
    <location>
        <begin position="597"/>
        <end position="627"/>
    </location>
</feature>
<feature type="region of interest" description="Disordered" evidence="2">
    <location>
        <begin position="642"/>
        <end position="677"/>
    </location>
</feature>
<comment type="caution">
    <text evidence="3">The sequence shown here is derived from an EMBL/GenBank/DDBJ whole genome shotgun (WGS) entry which is preliminary data.</text>
</comment>
<dbReference type="EMBL" id="MPUH01000065">
    <property type="protein sequence ID" value="OMJ92232.1"/>
    <property type="molecule type" value="Genomic_DNA"/>
</dbReference>
<dbReference type="AlphaFoldDB" id="A0A1R2CTA7"/>
<accession>A0A1R2CTA7</accession>
<organism evidence="3 4">
    <name type="scientific">Stentor coeruleus</name>
    <dbReference type="NCBI Taxonomy" id="5963"/>
    <lineage>
        <taxon>Eukaryota</taxon>
        <taxon>Sar</taxon>
        <taxon>Alveolata</taxon>
        <taxon>Ciliophora</taxon>
        <taxon>Postciliodesmatophora</taxon>
        <taxon>Heterotrichea</taxon>
        <taxon>Heterotrichida</taxon>
        <taxon>Stentoridae</taxon>
        <taxon>Stentor</taxon>
    </lineage>
</organism>
<reference evidence="3 4" key="1">
    <citation type="submission" date="2016-11" db="EMBL/GenBank/DDBJ databases">
        <title>The macronuclear genome of Stentor coeruleus: a giant cell with tiny introns.</title>
        <authorList>
            <person name="Slabodnick M."/>
            <person name="Ruby J.G."/>
            <person name="Reiff S.B."/>
            <person name="Swart E.C."/>
            <person name="Gosai S."/>
            <person name="Prabakaran S."/>
            <person name="Witkowska E."/>
            <person name="Larue G.E."/>
            <person name="Fisher S."/>
            <person name="Freeman R.M."/>
            <person name="Gunawardena J."/>
            <person name="Chu W."/>
            <person name="Stover N.A."/>
            <person name="Gregory B.D."/>
            <person name="Nowacki M."/>
            <person name="Derisi J."/>
            <person name="Roy S.W."/>
            <person name="Marshall W.F."/>
            <person name="Sood P."/>
        </authorList>
    </citation>
    <scope>NUCLEOTIDE SEQUENCE [LARGE SCALE GENOMIC DNA]</scope>
    <source>
        <strain evidence="3">WM001</strain>
    </source>
</reference>
<protein>
    <submittedName>
        <fullName evidence="3">Uncharacterized protein</fullName>
    </submittedName>
</protein>
<name>A0A1R2CTA7_9CILI</name>
<dbReference type="Proteomes" id="UP000187209">
    <property type="component" value="Unassembled WGS sequence"/>
</dbReference>
<gene>
    <name evidence="3" type="ORF">SteCoe_5000</name>
</gene>
<sequence length="711" mass="82273">MAKFNINSLGSELYKVSSSTRNSPVYEISRTDSIEAIKQNLIQAVETITSLRQENNKIRQNLQSKYENQIKNFEQENRYLKTQILLGETHKEKPKESKKNIEHLKSIISDKELIIKLQEGKLVEIKNMVKAQMQEVKDMVEQNKEMQKFYNKNNKQANCGICEVEENFKDFFVFCRNFKKFSVYQTVKNNLGCYEVIQKRIQKNKCCKIVKSLISLSMLLIPMAVGGLNSPKKKTIFTQTMISSSLNTKSEIDNFSFNSKSNSINTNFNSITNKNPSIVPDPCISLDSLNIKPQKRQILNTEKIRNPFETNSSITQDKFSLDLQLKTELIQKKVKKRPSDTEKTFKFENRVVKDLEMIENEVKNIKKIPKLDTKNESSMGISEKTQSPRLGYKDVESLEKPIVNPPVPTECPKLLESPTNTNNFPSKNIEKPVKLKETLNQSSKSKILILESEKNENPCEEYSDILSNTIEEEPCETSFDGINQDLISKNPEKYKKPKQKLKKNNQIKDFPRKSTESSNQTVEKIVSSIECQDHYNKAINNLKHIKLLNKGEEHFINNNISKKKYFDIKKNQELIKTINQRNIRLSKIKNEISSTYSQEESEFFSSSPSIEDQSPRTNSPESSRAKRSKWNFSGLINLKILQNQENDPRASQPPPTIPEIVKKKRTNRSPRLTPNHDVNRFTEYMRPTLKEEGTWVSVKDFFACEESQRNI</sequence>